<organism evidence="2">
    <name type="scientific">uncultured Phycisphaerae bacterium</name>
    <dbReference type="NCBI Taxonomy" id="904963"/>
    <lineage>
        <taxon>Bacteria</taxon>
        <taxon>Pseudomonadati</taxon>
        <taxon>Planctomycetota</taxon>
        <taxon>Phycisphaerae</taxon>
        <taxon>environmental samples</taxon>
    </lineage>
</organism>
<feature type="non-terminal residue" evidence="2">
    <location>
        <position position="77"/>
    </location>
</feature>
<evidence type="ECO:0000256" key="1">
    <source>
        <dbReference type="SAM" id="MobiDB-lite"/>
    </source>
</evidence>
<name>A0A6J4PUP9_9BACT</name>
<accession>A0A6J4PUP9</accession>
<dbReference type="EMBL" id="CADCUQ010000641">
    <property type="protein sequence ID" value="CAA9420137.1"/>
    <property type="molecule type" value="Genomic_DNA"/>
</dbReference>
<gene>
    <name evidence="2" type="ORF">AVDCRST_MAG64-2860</name>
</gene>
<dbReference type="AlphaFoldDB" id="A0A6J4PUP9"/>
<reference evidence="2" key="1">
    <citation type="submission" date="2020-02" db="EMBL/GenBank/DDBJ databases">
        <authorList>
            <person name="Meier V. D."/>
        </authorList>
    </citation>
    <scope>NUCLEOTIDE SEQUENCE</scope>
    <source>
        <strain evidence="2">AVDCRST_MAG64</strain>
    </source>
</reference>
<evidence type="ECO:0000313" key="2">
    <source>
        <dbReference type="EMBL" id="CAA9420137.1"/>
    </source>
</evidence>
<protein>
    <submittedName>
        <fullName evidence="2">Uncharacterized protein</fullName>
    </submittedName>
</protein>
<proteinExistence type="predicted"/>
<feature type="non-terminal residue" evidence="2">
    <location>
        <position position="1"/>
    </location>
</feature>
<feature type="region of interest" description="Disordered" evidence="1">
    <location>
        <begin position="1"/>
        <end position="77"/>
    </location>
</feature>
<sequence length="77" mass="8671">VTILASTRADRRVAPPSVRRRRSAARPRGTGGPRPGRTEQRRPRRIALRMDRARVADHRGLLPRDTLGVQESARRAV</sequence>
<feature type="compositionally biased region" description="Basic and acidic residues" evidence="1">
    <location>
        <begin position="48"/>
        <end position="62"/>
    </location>
</feature>